<dbReference type="EMBL" id="JAHESD010000030">
    <property type="protein sequence ID" value="MBT1704374.1"/>
    <property type="molecule type" value="Genomic_DNA"/>
</dbReference>
<dbReference type="RefSeq" id="WP_254154330.1">
    <property type="nucleotide sequence ID" value="NZ_JAHESD010000030.1"/>
</dbReference>
<dbReference type="Proteomes" id="UP000772618">
    <property type="component" value="Unassembled WGS sequence"/>
</dbReference>
<sequence length="202" mass="24001">MRTSLIFIALMCSLLLSCNNSFDAKDNLTNEEYEEVLMKVAPYVIKKSDDFSYEDRFKPENASYYQRFIEKSKGELKYFKKTDTASIFFFSYKDLSSLYEHYQGLGGYYRTDDKGKITFLNILYHTPRFTKEEQREKDQILFEEMVSKGNVNAYIGNRKFIHTPNKDFYYNTKLNKWDYTPNSSWKFLNEAKQEALKADSVK</sequence>
<gene>
    <name evidence="2" type="ORF">KK060_13850</name>
</gene>
<accession>A0ABS5VUE0</accession>
<protein>
    <recommendedName>
        <fullName evidence="4">Lipoprotein</fullName>
    </recommendedName>
</protein>
<keyword evidence="3" id="KW-1185">Reference proteome</keyword>
<comment type="caution">
    <text evidence="2">The sequence shown here is derived from an EMBL/GenBank/DDBJ whole genome shotgun (WGS) entry which is preliminary data.</text>
</comment>
<evidence type="ECO:0000256" key="1">
    <source>
        <dbReference type="SAM" id="SignalP"/>
    </source>
</evidence>
<feature type="signal peptide" evidence="1">
    <location>
        <begin position="1"/>
        <end position="24"/>
    </location>
</feature>
<proteinExistence type="predicted"/>
<keyword evidence="1" id="KW-0732">Signal</keyword>
<dbReference type="PROSITE" id="PS51257">
    <property type="entry name" value="PROKAR_LIPOPROTEIN"/>
    <property type="match status" value="1"/>
</dbReference>
<organism evidence="2 3">
    <name type="scientific">Chryseosolibacter indicus</name>
    <dbReference type="NCBI Taxonomy" id="2782351"/>
    <lineage>
        <taxon>Bacteria</taxon>
        <taxon>Pseudomonadati</taxon>
        <taxon>Bacteroidota</taxon>
        <taxon>Cytophagia</taxon>
        <taxon>Cytophagales</taxon>
        <taxon>Chryseotaleaceae</taxon>
        <taxon>Chryseosolibacter</taxon>
    </lineage>
</organism>
<reference evidence="2 3" key="1">
    <citation type="submission" date="2021-05" db="EMBL/GenBank/DDBJ databases">
        <title>A Polyphasic approach of four new species of the genus Ohtaekwangia: Ohtaekwangia histidinii sp. nov., Ohtaekwangia cretensis sp. nov., Ohtaekwangia indiensis sp. nov., Ohtaekwangia reichenbachii sp. nov. from diverse environment.</title>
        <authorList>
            <person name="Octaviana S."/>
        </authorList>
    </citation>
    <scope>NUCLEOTIDE SEQUENCE [LARGE SCALE GENOMIC DNA]</scope>
    <source>
        <strain evidence="2 3">PWU20</strain>
    </source>
</reference>
<feature type="chain" id="PRO_5045836262" description="Lipoprotein" evidence="1">
    <location>
        <begin position="25"/>
        <end position="202"/>
    </location>
</feature>
<name>A0ABS5VUE0_9BACT</name>
<evidence type="ECO:0000313" key="3">
    <source>
        <dbReference type="Proteomes" id="UP000772618"/>
    </source>
</evidence>
<evidence type="ECO:0008006" key="4">
    <source>
        <dbReference type="Google" id="ProtNLM"/>
    </source>
</evidence>
<evidence type="ECO:0000313" key="2">
    <source>
        <dbReference type="EMBL" id="MBT1704374.1"/>
    </source>
</evidence>